<dbReference type="SUPFAM" id="SSF56266">
    <property type="entry name" value="DmpA/ArgJ-like"/>
    <property type="match status" value="1"/>
</dbReference>
<dbReference type="Gene3D" id="3.60.70.12">
    <property type="entry name" value="L-amino peptidase D-ALA esterase/amidase"/>
    <property type="match status" value="1"/>
</dbReference>
<comment type="similarity">
    <text evidence="1">Belongs to the peptidase S58 family.</text>
</comment>
<accession>A0AAV9PH94</accession>
<dbReference type="Pfam" id="PF03576">
    <property type="entry name" value="Peptidase_S58"/>
    <property type="match status" value="1"/>
</dbReference>
<name>A0AAV9PH94_9PEZI</name>
<reference evidence="2 3" key="1">
    <citation type="submission" date="2023-08" db="EMBL/GenBank/DDBJ databases">
        <title>Black Yeasts Isolated from many extreme environments.</title>
        <authorList>
            <person name="Coleine C."/>
            <person name="Stajich J.E."/>
            <person name="Selbmann L."/>
        </authorList>
    </citation>
    <scope>NUCLEOTIDE SEQUENCE [LARGE SCALE GENOMIC DNA]</scope>
    <source>
        <strain evidence="2 3">CCFEE 5935</strain>
    </source>
</reference>
<gene>
    <name evidence="2" type="ORF">LTR77_003698</name>
</gene>
<proteinExistence type="inferred from homology"/>
<dbReference type="Proteomes" id="UP001337655">
    <property type="component" value="Unassembled WGS sequence"/>
</dbReference>
<dbReference type="GO" id="GO:0004177">
    <property type="term" value="F:aminopeptidase activity"/>
    <property type="evidence" value="ECO:0007669"/>
    <property type="project" value="TreeGrafter"/>
</dbReference>
<dbReference type="InterPro" id="IPR005321">
    <property type="entry name" value="Peptidase_S58_DmpA"/>
</dbReference>
<evidence type="ECO:0000313" key="3">
    <source>
        <dbReference type="Proteomes" id="UP001337655"/>
    </source>
</evidence>
<keyword evidence="3" id="KW-1185">Reference proteome</keyword>
<dbReference type="PANTHER" id="PTHR36512:SF3">
    <property type="entry name" value="BLR5678 PROTEIN"/>
    <property type="match status" value="1"/>
</dbReference>
<dbReference type="InterPro" id="IPR016117">
    <property type="entry name" value="ArgJ-like_dom_sf"/>
</dbReference>
<protein>
    <submittedName>
        <fullName evidence="2">Uncharacterized protein</fullName>
    </submittedName>
</protein>
<sequence length="399" mass="42640">MRIRDLGYTPGILPTGPTNSILDIDGLHISQVTVPTTANLNPESTASKGVTVVSPRPPKEYYQPCRAGTFCFNGNGEFTGSRQIADWGFTNTPIAFTNSLSLGSVFDASWDWALEQQKRIGWDWDAAGKHFGTPVVGETCDWIINEEVPSTRVGRDDIKRCFDGLKSREDGAKVYEGQKGGGCGMTCHQFAGGTGTSSRTVNPGDDKSKQYTLAALCQSNYGLREDLVIGGVPIGKILKKQAKAGSTSETIKASALEDIPAGRTKDGSIIILVVTDAPLTTNELDRVARHITVGLCQVGSYGVGRNSSGDIFVALSTASSGPEVREGSDRQKIETYATEYVKSQSIDPFFYACAEAVEEAILNSMVGAADGVVAMNGTKIEGFPINKVKGLLEQHLVKV</sequence>
<dbReference type="GeneID" id="89925044"/>
<dbReference type="EMBL" id="JAVRRT010000005">
    <property type="protein sequence ID" value="KAK5172061.1"/>
    <property type="molecule type" value="Genomic_DNA"/>
</dbReference>
<dbReference type="PANTHER" id="PTHR36512">
    <property type="entry name" value="D-AMINOPEPTIDASE"/>
    <property type="match status" value="1"/>
</dbReference>
<evidence type="ECO:0000256" key="1">
    <source>
        <dbReference type="ARBA" id="ARBA00007068"/>
    </source>
</evidence>
<evidence type="ECO:0000313" key="2">
    <source>
        <dbReference type="EMBL" id="KAK5172061.1"/>
    </source>
</evidence>
<organism evidence="2 3">
    <name type="scientific">Saxophila tyrrhenica</name>
    <dbReference type="NCBI Taxonomy" id="1690608"/>
    <lineage>
        <taxon>Eukaryota</taxon>
        <taxon>Fungi</taxon>
        <taxon>Dikarya</taxon>
        <taxon>Ascomycota</taxon>
        <taxon>Pezizomycotina</taxon>
        <taxon>Dothideomycetes</taxon>
        <taxon>Dothideomycetidae</taxon>
        <taxon>Mycosphaerellales</taxon>
        <taxon>Extremaceae</taxon>
        <taxon>Saxophila</taxon>
    </lineage>
</organism>
<dbReference type="AlphaFoldDB" id="A0AAV9PH94"/>
<dbReference type="RefSeq" id="XP_064660905.1">
    <property type="nucleotide sequence ID" value="XM_064800954.1"/>
</dbReference>
<comment type="caution">
    <text evidence="2">The sequence shown here is derived from an EMBL/GenBank/DDBJ whole genome shotgun (WGS) entry which is preliminary data.</text>
</comment>